<proteinExistence type="predicted"/>
<organism evidence="2 3">
    <name type="scientific">Candidatus Nealsonbacteria bacterium CG08_land_8_20_14_0_20_36_22</name>
    <dbReference type="NCBI Taxonomy" id="1974704"/>
    <lineage>
        <taxon>Bacteria</taxon>
        <taxon>Candidatus Nealsoniibacteriota</taxon>
    </lineage>
</organism>
<keyword evidence="1" id="KW-0812">Transmembrane</keyword>
<feature type="transmembrane region" description="Helical" evidence="1">
    <location>
        <begin position="410"/>
        <end position="431"/>
    </location>
</feature>
<reference evidence="3" key="1">
    <citation type="submission" date="2017-09" db="EMBL/GenBank/DDBJ databases">
        <title>Depth-based differentiation of microbial function through sediment-hosted aquifers and enrichment of novel symbionts in the deep terrestrial subsurface.</title>
        <authorList>
            <person name="Probst A.J."/>
            <person name="Ladd B."/>
            <person name="Jarett J.K."/>
            <person name="Geller-Mcgrath D.E."/>
            <person name="Sieber C.M.K."/>
            <person name="Emerson J.B."/>
            <person name="Anantharaman K."/>
            <person name="Thomas B.C."/>
            <person name="Malmstrom R."/>
            <person name="Stieglmeier M."/>
            <person name="Klingl A."/>
            <person name="Woyke T."/>
            <person name="Ryan C.M."/>
            <person name="Banfield J.F."/>
        </authorList>
    </citation>
    <scope>NUCLEOTIDE SEQUENCE [LARGE SCALE GENOMIC DNA]</scope>
</reference>
<name>A0A2H0YN18_9BACT</name>
<evidence type="ECO:0000256" key="1">
    <source>
        <dbReference type="SAM" id="Phobius"/>
    </source>
</evidence>
<dbReference type="Proteomes" id="UP000231472">
    <property type="component" value="Unassembled WGS sequence"/>
</dbReference>
<gene>
    <name evidence="2" type="ORF">COT32_02625</name>
</gene>
<keyword evidence="1" id="KW-1133">Transmembrane helix</keyword>
<feature type="transmembrane region" description="Helical" evidence="1">
    <location>
        <begin position="347"/>
        <end position="370"/>
    </location>
</feature>
<comment type="caution">
    <text evidence="2">The sequence shown here is derived from an EMBL/GenBank/DDBJ whole genome shotgun (WGS) entry which is preliminary data.</text>
</comment>
<keyword evidence="1" id="KW-0472">Membrane</keyword>
<feature type="transmembrane region" description="Helical" evidence="1">
    <location>
        <begin position="313"/>
        <end position="335"/>
    </location>
</feature>
<dbReference type="EMBL" id="PEYC01000053">
    <property type="protein sequence ID" value="PIS39905.1"/>
    <property type="molecule type" value="Genomic_DNA"/>
</dbReference>
<protein>
    <submittedName>
        <fullName evidence="2">Uncharacterized protein</fullName>
    </submittedName>
</protein>
<evidence type="ECO:0000313" key="3">
    <source>
        <dbReference type="Proteomes" id="UP000231472"/>
    </source>
</evidence>
<feature type="transmembrane region" description="Helical" evidence="1">
    <location>
        <begin position="474"/>
        <end position="494"/>
    </location>
</feature>
<dbReference type="AlphaFoldDB" id="A0A2H0YN18"/>
<feature type="transmembrane region" description="Helical" evidence="1">
    <location>
        <begin position="437"/>
        <end position="458"/>
    </location>
</feature>
<accession>A0A2H0YN18</accession>
<feature type="transmembrane region" description="Helical" evidence="1">
    <location>
        <begin position="500"/>
        <end position="522"/>
    </location>
</feature>
<sequence>MPQLSQATKKLINRYQQWHQSLQPKEGRITIHVDEVASKVAAFYEKIRGIIDWKEEHLMRRAAIIRKLKRHFVNWEIINFSGEIAEPLVLELIRGGHFPNDKIEEAKIAEVQKVINKYIFIFKNSITAKKRKRKLQFYNWLLEIAACEIEETLCPFRKERALIDYMFELMKERIVLNEGAIAIKKVKDEEKDIQIYIAVQQALFKLDRPIIGYNLLKYKFPQWKNNPPREWLLEITKNIYIIWDDIKKDLSHLLGKKFYTICEKYDTPYLLLGDVLTEENPTEISKKISEPEELETLIKKAYRKRLSTLKSRLSRAAFYSTLSILLTNALSLVILEIPLAKLITGRFTPITILVDILGPTFLMFLFVVTIKLPSKNNLNLVIMETMKIVYGKVDTYEIKILKERGVITRFIIGLIYLFGACISLGIIFGIFELAKFPPTSVIINIIFVALITFAGLAIKKRGKELTIEEKPGGFLGFLSDILLLPMAGLGRWLSNKWKKYNAIAAFFSALIDMPFWVFVEFLEQWRNFLKEKKEEIH</sequence>
<evidence type="ECO:0000313" key="2">
    <source>
        <dbReference type="EMBL" id="PIS39905.1"/>
    </source>
</evidence>